<name>Q72MS0_LEPIC</name>
<dbReference type="InterPro" id="IPR012909">
    <property type="entry name" value="PHA_DNA-bd_N"/>
</dbReference>
<reference evidence="2 3" key="1">
    <citation type="journal article" date="2004" name="J. Bacteriol.">
        <title>Comparative genomics of two Leptospira interrogans serovars reveals novel insights into physiology and pathogenesis.</title>
        <authorList>
            <person name="Nascimento A.L."/>
            <person name="Ko A.I."/>
            <person name="Martins E.A."/>
            <person name="Monteiro-Vitorello C.B."/>
            <person name="Ho P.L."/>
            <person name="Haake D.A."/>
            <person name="Verjovski-Almeida S."/>
            <person name="Hartskeerl R.A."/>
            <person name="Marques M.V."/>
            <person name="Oliveira M.C."/>
            <person name="Menck C.F."/>
            <person name="Leite L.C."/>
            <person name="Carrer H."/>
            <person name="Coutinho L.L."/>
            <person name="Degrave W.M."/>
            <person name="Dellagostin O.A."/>
            <person name="El-Dorry H."/>
            <person name="Ferro E.S."/>
            <person name="Ferro M.I."/>
            <person name="Furlan L.R."/>
            <person name="Gamberini M."/>
            <person name="Giglioti E.A."/>
            <person name="Goes-Neto A."/>
            <person name="Goldman G.H."/>
            <person name="Goldman M.H."/>
            <person name="Harakava R."/>
            <person name="Jeronimo S.M."/>
            <person name="Junqueira-De-Azevedo I.L."/>
            <person name="Kimura E.T."/>
            <person name="Kuramae E.E."/>
            <person name="Lemos E.G."/>
            <person name="Lemos M.V."/>
            <person name="Marino C.L."/>
            <person name="Nunes L.R."/>
            <person name="De Oliveira R.C."/>
            <person name="Pereira G.G."/>
            <person name="Reis M.S."/>
            <person name="Schriefer A."/>
            <person name="Siqueira W.J."/>
            <person name="Sommer P."/>
            <person name="Tsai S.M."/>
            <person name="Simpson A.J."/>
            <person name="Ferro J.A."/>
            <person name="Camargo L.E."/>
            <person name="Kitajima J.P."/>
            <person name="Setubal J.C."/>
            <person name="Van Sluys M.A."/>
        </authorList>
    </citation>
    <scope>NUCLEOTIDE SEQUENCE [LARGE SCALE GENOMIC DNA]</scope>
    <source>
        <strain evidence="2 3">Fiocruz L1-130</strain>
    </source>
</reference>
<evidence type="ECO:0000313" key="3">
    <source>
        <dbReference type="Proteomes" id="UP000007037"/>
    </source>
</evidence>
<feature type="domain" description="PHA accumulation regulator DNA-binding N-terminal" evidence="1">
    <location>
        <begin position="15"/>
        <end position="69"/>
    </location>
</feature>
<accession>Q72MS0</accession>
<dbReference type="EMBL" id="AE016823">
    <property type="protein sequence ID" value="AAS71668.1"/>
    <property type="molecule type" value="Genomic_DNA"/>
</dbReference>
<evidence type="ECO:0000259" key="1">
    <source>
        <dbReference type="Pfam" id="PF07879"/>
    </source>
</evidence>
<dbReference type="KEGG" id="lic:LIC_13122"/>
<dbReference type="Pfam" id="PF07879">
    <property type="entry name" value="PHB_acc_N"/>
    <property type="match status" value="1"/>
</dbReference>
<protein>
    <recommendedName>
        <fullName evidence="1">PHA accumulation regulator DNA-binding N-terminal domain-containing protein</fullName>
    </recommendedName>
</protein>
<dbReference type="AlphaFoldDB" id="Q72MS0"/>
<evidence type="ECO:0000313" key="2">
    <source>
        <dbReference type="EMBL" id="AAS71668.1"/>
    </source>
</evidence>
<organism evidence="2 3">
    <name type="scientific">Leptospira interrogans serogroup Icterohaemorrhagiae serovar copenhageni (strain Fiocruz L1-130)</name>
    <dbReference type="NCBI Taxonomy" id="267671"/>
    <lineage>
        <taxon>Bacteria</taxon>
        <taxon>Pseudomonadati</taxon>
        <taxon>Spirochaetota</taxon>
        <taxon>Spirochaetia</taxon>
        <taxon>Leptospirales</taxon>
        <taxon>Leptospiraceae</taxon>
        <taxon>Leptospira</taxon>
    </lineage>
</organism>
<sequence length="197" mass="22426">MCDAQKTQPIKMKLLKRYANRRLYDPETSKTITLEDVAEMIIKGEEIRVIDNMSGSDITPKILGQTFLKVSLGQRNEEFSNFMLSSLIRETGKDISSLFGRLVLGGIGTNYLTRDRLEKILQSMIALGELKLETATEYRDDLLTRLANRASENKLRIQEDLKKIGKELEESAETDLPLEDLSEKIRKIAKSVKEKDS</sequence>
<gene>
    <name evidence="2" type="ordered locus">LIC_13122</name>
</gene>
<dbReference type="Proteomes" id="UP000007037">
    <property type="component" value="Chromosome I"/>
</dbReference>
<dbReference type="HOGENOM" id="CLU_1382626_0_0_12"/>
<proteinExistence type="predicted"/>